<dbReference type="OrthoDB" id="10042665at2759"/>
<dbReference type="GO" id="GO:0005524">
    <property type="term" value="F:ATP binding"/>
    <property type="evidence" value="ECO:0007669"/>
    <property type="project" value="InterPro"/>
</dbReference>
<dbReference type="Pfam" id="PF22942">
    <property type="entry name" value="DUF7025"/>
    <property type="match status" value="1"/>
</dbReference>
<organism evidence="2 3">
    <name type="scientific">Suillus luteus UH-Slu-Lm8-n1</name>
    <dbReference type="NCBI Taxonomy" id="930992"/>
    <lineage>
        <taxon>Eukaryota</taxon>
        <taxon>Fungi</taxon>
        <taxon>Dikarya</taxon>
        <taxon>Basidiomycota</taxon>
        <taxon>Agaricomycotina</taxon>
        <taxon>Agaricomycetes</taxon>
        <taxon>Agaricomycetidae</taxon>
        <taxon>Boletales</taxon>
        <taxon>Suillineae</taxon>
        <taxon>Suillaceae</taxon>
        <taxon>Suillus</taxon>
    </lineage>
</organism>
<sequence>MQPNEPVVPGALADNVPECTPHEITEQAEHHYLRRWQIWAPAKANIPTTQNDWRNPAQEWGAPLVHYAWQPYDPSSVEPAPPREDIENYFYLNVRYNRDAEPSDVVFSHFSSTLIDFMRMAVGDEFFEPNPESSLTHFVFKLNELKAYLSDARSALSNLSGEDLKTKAHDLGRMDSLSLQKTERDAQQYLEDLVDHLSVLIPVIEEEFEPISKRLELELSYGHISFDLLMYYFKKGEKYYHEYLGDKLAFVLNGINKDTSFGILSLNGRGIVWDGLGYVQENRLVNIPPYPGTKALSDLQCKILQDDVHNELTERGRLYAAVSGVHFKSYEGRRVVIDQNGYLGREQDPNTRDYARRFGVASPPPPGYANARPDSPYIGDDLITQEIVEFSDDQLYLLPVKVHGFDIRRKSWEAFDVRKLEEIQFDEHAWDHLVLNKATKALVKGLVNVTKATNTSKEVFSDVITGKGGGLIALLHGPPGTGKTLTAEAVAEHLKRPLYVLSSLELSTDPATLEKKLGDVLSLATTWDAVVLIDEADVFLEQRSLHELERNALVSVALRVLEYHRGVLFLTTNRIQAFDEAFLSRFSIAVKYPDLDVDARLTIWRKFFELAGCELWGGNGQPGDGRQSPDEYVKLEGHEPQCYVSLADLKELAAKPFNGRTIKNLVRTAQALAMSSDEPLSLEHVKVVVEAQEKFLTEFANIK</sequence>
<dbReference type="InterPro" id="IPR027417">
    <property type="entry name" value="P-loop_NTPase"/>
</dbReference>
<dbReference type="HOGENOM" id="CLU_004471_6_3_1"/>
<dbReference type="InParanoid" id="A0A0D0BA33"/>
<evidence type="ECO:0000313" key="2">
    <source>
        <dbReference type="EMBL" id="KIK46559.1"/>
    </source>
</evidence>
<dbReference type="Proteomes" id="UP000054485">
    <property type="component" value="Unassembled WGS sequence"/>
</dbReference>
<dbReference type="CDD" id="cd19481">
    <property type="entry name" value="RecA-like_protease"/>
    <property type="match status" value="1"/>
</dbReference>
<dbReference type="STRING" id="930992.A0A0D0BA33"/>
<keyword evidence="3" id="KW-1185">Reference proteome</keyword>
<evidence type="ECO:0000259" key="1">
    <source>
        <dbReference type="SMART" id="SM00382"/>
    </source>
</evidence>
<dbReference type="AlphaFoldDB" id="A0A0D0BA33"/>
<dbReference type="PANTHER" id="PTHR46411:SF3">
    <property type="entry name" value="AAA+ ATPASE DOMAIN-CONTAINING PROTEIN"/>
    <property type="match status" value="1"/>
</dbReference>
<dbReference type="InterPro" id="IPR054289">
    <property type="entry name" value="DUF7025"/>
</dbReference>
<dbReference type="SMART" id="SM00382">
    <property type="entry name" value="AAA"/>
    <property type="match status" value="1"/>
</dbReference>
<dbReference type="Gene3D" id="3.40.50.300">
    <property type="entry name" value="P-loop containing nucleotide triphosphate hydrolases"/>
    <property type="match status" value="1"/>
</dbReference>
<evidence type="ECO:0000313" key="3">
    <source>
        <dbReference type="Proteomes" id="UP000054485"/>
    </source>
</evidence>
<protein>
    <recommendedName>
        <fullName evidence="1">AAA+ ATPase domain-containing protein</fullName>
    </recommendedName>
</protein>
<dbReference type="Pfam" id="PF00004">
    <property type="entry name" value="AAA"/>
    <property type="match status" value="1"/>
</dbReference>
<name>A0A0D0BA33_9AGAM</name>
<proteinExistence type="predicted"/>
<gene>
    <name evidence="2" type="ORF">CY34DRAFT_800234</name>
</gene>
<dbReference type="PANTHER" id="PTHR46411">
    <property type="entry name" value="FAMILY ATPASE, PUTATIVE-RELATED"/>
    <property type="match status" value="1"/>
</dbReference>
<dbReference type="InterPro" id="IPR003593">
    <property type="entry name" value="AAA+_ATPase"/>
</dbReference>
<dbReference type="GO" id="GO:0016887">
    <property type="term" value="F:ATP hydrolysis activity"/>
    <property type="evidence" value="ECO:0007669"/>
    <property type="project" value="InterPro"/>
</dbReference>
<dbReference type="EMBL" id="KN835157">
    <property type="protein sequence ID" value="KIK46559.1"/>
    <property type="molecule type" value="Genomic_DNA"/>
</dbReference>
<accession>A0A0D0BA33</accession>
<dbReference type="SUPFAM" id="SSF52540">
    <property type="entry name" value="P-loop containing nucleoside triphosphate hydrolases"/>
    <property type="match status" value="1"/>
</dbReference>
<dbReference type="InterPro" id="IPR003959">
    <property type="entry name" value="ATPase_AAA_core"/>
</dbReference>
<reference evidence="3" key="2">
    <citation type="submission" date="2015-01" db="EMBL/GenBank/DDBJ databases">
        <title>Evolutionary Origins and Diversification of the Mycorrhizal Mutualists.</title>
        <authorList>
            <consortium name="DOE Joint Genome Institute"/>
            <consortium name="Mycorrhizal Genomics Consortium"/>
            <person name="Kohler A."/>
            <person name="Kuo A."/>
            <person name="Nagy L.G."/>
            <person name="Floudas D."/>
            <person name="Copeland A."/>
            <person name="Barry K.W."/>
            <person name="Cichocki N."/>
            <person name="Veneault-Fourrey C."/>
            <person name="LaButti K."/>
            <person name="Lindquist E.A."/>
            <person name="Lipzen A."/>
            <person name="Lundell T."/>
            <person name="Morin E."/>
            <person name="Murat C."/>
            <person name="Riley R."/>
            <person name="Ohm R."/>
            <person name="Sun H."/>
            <person name="Tunlid A."/>
            <person name="Henrissat B."/>
            <person name="Grigoriev I.V."/>
            <person name="Hibbett D.S."/>
            <person name="Martin F."/>
        </authorList>
    </citation>
    <scope>NUCLEOTIDE SEQUENCE [LARGE SCALE GENOMIC DNA]</scope>
    <source>
        <strain evidence="3">UH-Slu-Lm8-n1</strain>
    </source>
</reference>
<feature type="domain" description="AAA+ ATPase" evidence="1">
    <location>
        <begin position="469"/>
        <end position="594"/>
    </location>
</feature>
<reference evidence="2 3" key="1">
    <citation type="submission" date="2014-04" db="EMBL/GenBank/DDBJ databases">
        <authorList>
            <consortium name="DOE Joint Genome Institute"/>
            <person name="Kuo A."/>
            <person name="Ruytinx J."/>
            <person name="Rineau F."/>
            <person name="Colpaert J."/>
            <person name="Kohler A."/>
            <person name="Nagy L.G."/>
            <person name="Floudas D."/>
            <person name="Copeland A."/>
            <person name="Barry K.W."/>
            <person name="Cichocki N."/>
            <person name="Veneault-Fourrey C."/>
            <person name="LaButti K."/>
            <person name="Lindquist E.A."/>
            <person name="Lipzen A."/>
            <person name="Lundell T."/>
            <person name="Morin E."/>
            <person name="Murat C."/>
            <person name="Sun H."/>
            <person name="Tunlid A."/>
            <person name="Henrissat B."/>
            <person name="Grigoriev I.V."/>
            <person name="Hibbett D.S."/>
            <person name="Martin F."/>
            <person name="Nordberg H.P."/>
            <person name="Cantor M.N."/>
            <person name="Hua S.X."/>
        </authorList>
    </citation>
    <scope>NUCLEOTIDE SEQUENCE [LARGE SCALE GENOMIC DNA]</scope>
    <source>
        <strain evidence="2 3">UH-Slu-Lm8-n1</strain>
    </source>
</reference>